<gene>
    <name evidence="1" type="ORF">DF3PB_2250005</name>
    <name evidence="2" type="ORF">DF3PB_430005</name>
</gene>
<sequence>MRRVYQAPGARALTGGTAIVESPACRAQRKRRLHLNSCSRSLTRYGRGSRARSRGPSWS</sequence>
<dbReference type="AlphaFoldDB" id="A0A380TCE3"/>
<proteinExistence type="predicted"/>
<organism evidence="1">
    <name type="scientific">metagenome</name>
    <dbReference type="NCBI Taxonomy" id="256318"/>
    <lineage>
        <taxon>unclassified sequences</taxon>
        <taxon>metagenomes</taxon>
    </lineage>
</organism>
<dbReference type="EMBL" id="UIDG01000141">
    <property type="protein sequence ID" value="SUS05952.1"/>
    <property type="molecule type" value="Genomic_DNA"/>
</dbReference>
<dbReference type="EMBL" id="UIDG01000368">
    <property type="protein sequence ID" value="SUS07407.1"/>
    <property type="molecule type" value="Genomic_DNA"/>
</dbReference>
<evidence type="ECO:0000313" key="2">
    <source>
        <dbReference type="EMBL" id="SUS07407.1"/>
    </source>
</evidence>
<evidence type="ECO:0000313" key="1">
    <source>
        <dbReference type="EMBL" id="SUS05952.1"/>
    </source>
</evidence>
<name>A0A380TCE3_9ZZZZ</name>
<reference evidence="1" key="1">
    <citation type="submission" date="2018-07" db="EMBL/GenBank/DDBJ databases">
        <authorList>
            <person name="Quirk P.G."/>
            <person name="Krulwich T.A."/>
        </authorList>
    </citation>
    <scope>NUCLEOTIDE SEQUENCE</scope>
</reference>
<protein>
    <submittedName>
        <fullName evidence="1">Uncharacterized protein</fullName>
    </submittedName>
</protein>
<accession>A0A380TCE3</accession>